<feature type="region of interest" description="Disordered" evidence="1">
    <location>
        <begin position="88"/>
        <end position="119"/>
    </location>
</feature>
<organism evidence="2">
    <name type="scientific">Graphocephala atropunctata</name>
    <dbReference type="NCBI Taxonomy" id="36148"/>
    <lineage>
        <taxon>Eukaryota</taxon>
        <taxon>Metazoa</taxon>
        <taxon>Ecdysozoa</taxon>
        <taxon>Arthropoda</taxon>
        <taxon>Hexapoda</taxon>
        <taxon>Insecta</taxon>
        <taxon>Pterygota</taxon>
        <taxon>Neoptera</taxon>
        <taxon>Paraneoptera</taxon>
        <taxon>Hemiptera</taxon>
        <taxon>Auchenorrhyncha</taxon>
        <taxon>Membracoidea</taxon>
        <taxon>Cicadellidae</taxon>
        <taxon>Cicadellinae</taxon>
        <taxon>Cicadellini</taxon>
        <taxon>Graphocephala</taxon>
    </lineage>
</organism>
<name>A0A1B6LN22_9HEMI</name>
<accession>A0A1B6LN22</accession>
<dbReference type="AlphaFoldDB" id="A0A1B6LN22"/>
<dbReference type="EMBL" id="GEBQ01014884">
    <property type="protein sequence ID" value="JAT25093.1"/>
    <property type="molecule type" value="Transcribed_RNA"/>
</dbReference>
<feature type="compositionally biased region" description="Low complexity" evidence="1">
    <location>
        <begin position="106"/>
        <end position="116"/>
    </location>
</feature>
<feature type="non-terminal residue" evidence="2">
    <location>
        <position position="1"/>
    </location>
</feature>
<gene>
    <name evidence="2" type="ORF">g.40256</name>
</gene>
<protein>
    <submittedName>
        <fullName evidence="2">Uncharacterized protein</fullName>
    </submittedName>
</protein>
<proteinExistence type="predicted"/>
<sequence length="291" mass="33347">FRALSASLVFESCWMHVRTGSFASKIALIQASKMFRYATDILEETEGQDSNNNLTKLGSSKKDYMTTIRSVKPPNIFLAASTNQPKSIQFPHKRRNNYTTTGENIKPSPVVSRKPSPFIPPTKKSMMELRLEKIHINPQEPKPKPHSEQLLSSPLKARNKLQELEEKISNLLLQNNEQPRKKYNLDNVLNKGRKQQIPTSVDWKGWQVPKKVEGGAMHSLQQSPGYKVLPDKCCCQRPMRTVWCRMCGFRIHGNIKRICPAHPLNIFLYEWEVCGNSNCRAPDYLTEIDLL</sequence>
<evidence type="ECO:0000256" key="1">
    <source>
        <dbReference type="SAM" id="MobiDB-lite"/>
    </source>
</evidence>
<evidence type="ECO:0000313" key="2">
    <source>
        <dbReference type="EMBL" id="JAT25093.1"/>
    </source>
</evidence>
<reference evidence="2" key="1">
    <citation type="submission" date="2015-11" db="EMBL/GenBank/DDBJ databases">
        <title>De novo transcriptome assembly of four potential Pierce s Disease insect vectors from Arizona vineyards.</title>
        <authorList>
            <person name="Tassone E.E."/>
        </authorList>
    </citation>
    <scope>NUCLEOTIDE SEQUENCE</scope>
</reference>